<evidence type="ECO:0000313" key="6">
    <source>
        <dbReference type="WBParaSite" id="PTRK_0001046300.1"/>
    </source>
</evidence>
<proteinExistence type="inferred from homology"/>
<dbReference type="SUPFAM" id="SSF55729">
    <property type="entry name" value="Acyl-CoA N-acyltransferases (Nat)"/>
    <property type="match status" value="1"/>
</dbReference>
<dbReference type="InterPro" id="IPR038581">
    <property type="entry name" value="ODC_AZ_sf"/>
</dbReference>
<protein>
    <submittedName>
        <fullName evidence="6">Ornithine decarboxylase antizyme</fullName>
    </submittedName>
</protein>
<dbReference type="InterPro" id="IPR002993">
    <property type="entry name" value="ODC_AZ"/>
</dbReference>
<evidence type="ECO:0000256" key="2">
    <source>
        <dbReference type="ARBA" id="ARBA00011836"/>
    </source>
</evidence>
<dbReference type="Pfam" id="PF02100">
    <property type="entry name" value="ODC_AZ"/>
    <property type="match status" value="1"/>
</dbReference>
<keyword evidence="5" id="KW-1185">Reference proteome</keyword>
<keyword evidence="3" id="KW-0688">Ribosomal frameshifting</keyword>
<dbReference type="STRING" id="131310.A0A0N4ZPK5"/>
<evidence type="ECO:0000256" key="1">
    <source>
        <dbReference type="ARBA" id="ARBA00008796"/>
    </source>
</evidence>
<feature type="transmembrane region" description="Helical" evidence="4">
    <location>
        <begin position="21"/>
        <end position="42"/>
    </location>
</feature>
<keyword evidence="4" id="KW-0812">Transmembrane</keyword>
<organism evidence="5 6">
    <name type="scientific">Parastrongyloides trichosuri</name>
    <name type="common">Possum-specific nematode worm</name>
    <dbReference type="NCBI Taxonomy" id="131310"/>
    <lineage>
        <taxon>Eukaryota</taxon>
        <taxon>Metazoa</taxon>
        <taxon>Ecdysozoa</taxon>
        <taxon>Nematoda</taxon>
        <taxon>Chromadorea</taxon>
        <taxon>Rhabditida</taxon>
        <taxon>Tylenchina</taxon>
        <taxon>Panagrolaimomorpha</taxon>
        <taxon>Strongyloidoidea</taxon>
        <taxon>Strongyloididae</taxon>
        <taxon>Parastrongyloides</taxon>
    </lineage>
</organism>
<comment type="similarity">
    <text evidence="1">Belongs to the ODC antizyme family.</text>
</comment>
<keyword evidence="4" id="KW-1133">Transmembrane helix</keyword>
<dbReference type="InterPro" id="IPR016181">
    <property type="entry name" value="Acyl_CoA_acyltransferase"/>
</dbReference>
<dbReference type="WBParaSite" id="PTRK_0001046300.1">
    <property type="protein sequence ID" value="PTRK_0001046300.1"/>
    <property type="gene ID" value="PTRK_0001046300"/>
</dbReference>
<keyword evidence="4" id="KW-0472">Membrane</keyword>
<accession>A0A0N4ZPK5</accession>
<comment type="subunit">
    <text evidence="2">Interacts with ODC1 and thereby sterically blocks ODC homodimerization.</text>
</comment>
<dbReference type="AlphaFoldDB" id="A0A0N4ZPK5"/>
<name>A0A0N4ZPK5_PARTI</name>
<dbReference type="GO" id="GO:0008073">
    <property type="term" value="F:ornithine decarboxylase inhibitor activity"/>
    <property type="evidence" value="ECO:0007669"/>
    <property type="project" value="InterPro"/>
</dbReference>
<reference evidence="6" key="1">
    <citation type="submission" date="2017-02" db="UniProtKB">
        <authorList>
            <consortium name="WormBaseParasite"/>
        </authorList>
    </citation>
    <scope>IDENTIFICATION</scope>
</reference>
<dbReference type="GO" id="GO:0075523">
    <property type="term" value="P:viral translational frameshifting"/>
    <property type="evidence" value="ECO:0007669"/>
    <property type="project" value="UniProtKB-KW"/>
</dbReference>
<sequence length="183" mass="21335">MKKSYDTSSYLSYNCVTCLRLTRWIINSYFLCLMKILVVVLVKPTLTPLTLLAVLISAPDAPTDDRDVHKELVKKAGELVQIVDKDWRGEYLEDENSYAVYMSNHDVLLTVSRAKFVDFFEHCDEVLKVRCIYMCFNKEKVFKEKFGIPFALRSIGFKMLNPDDCPPSIDKNSYVVMRYRLYI</sequence>
<evidence type="ECO:0000256" key="4">
    <source>
        <dbReference type="SAM" id="Phobius"/>
    </source>
</evidence>
<evidence type="ECO:0000256" key="3">
    <source>
        <dbReference type="ARBA" id="ARBA00022758"/>
    </source>
</evidence>
<dbReference type="Gene3D" id="3.40.630.60">
    <property type="match status" value="1"/>
</dbReference>
<dbReference type="Proteomes" id="UP000038045">
    <property type="component" value="Unplaced"/>
</dbReference>
<evidence type="ECO:0000313" key="5">
    <source>
        <dbReference type="Proteomes" id="UP000038045"/>
    </source>
</evidence>